<dbReference type="GO" id="GO:0004439">
    <property type="term" value="F:phosphatidylinositol-4,5-bisphosphate 5-phosphatase activity"/>
    <property type="evidence" value="ECO:0007669"/>
    <property type="project" value="UniProtKB-EC"/>
</dbReference>
<name>A0A6A6HXI5_9PLEO</name>
<dbReference type="PROSITE" id="PS50275">
    <property type="entry name" value="SAC"/>
    <property type="match status" value="1"/>
</dbReference>
<comment type="similarity">
    <text evidence="2">Belongs to the synaptojanin family.</text>
</comment>
<dbReference type="Gene3D" id="3.60.10.10">
    <property type="entry name" value="Endonuclease/exonuclease/phosphatase"/>
    <property type="match status" value="1"/>
</dbReference>
<evidence type="ECO:0000256" key="5">
    <source>
        <dbReference type="ARBA" id="ARBA00022448"/>
    </source>
</evidence>
<evidence type="ECO:0000256" key="1">
    <source>
        <dbReference type="ARBA" id="ARBA00004496"/>
    </source>
</evidence>
<keyword evidence="7" id="KW-0378">Hydrolase</keyword>
<feature type="domain" description="SAC" evidence="10">
    <location>
        <begin position="169"/>
        <end position="538"/>
    </location>
</feature>
<dbReference type="FunFam" id="3.60.10.10:FF:000029">
    <property type="entry name" value="Inositol polyphosphate 5-phosphatase"/>
    <property type="match status" value="1"/>
</dbReference>
<dbReference type="Pfam" id="PF22669">
    <property type="entry name" value="Exo_endo_phos2"/>
    <property type="match status" value="1"/>
</dbReference>
<feature type="compositionally biased region" description="Pro residues" evidence="9">
    <location>
        <begin position="1005"/>
        <end position="1017"/>
    </location>
</feature>
<dbReference type="GO" id="GO:0046856">
    <property type="term" value="P:phosphatidylinositol dephosphorylation"/>
    <property type="evidence" value="ECO:0007669"/>
    <property type="project" value="InterPro"/>
</dbReference>
<dbReference type="AlphaFoldDB" id="A0A6A6HXI5"/>
<dbReference type="EMBL" id="ML987207">
    <property type="protein sequence ID" value="KAF2242741.1"/>
    <property type="molecule type" value="Genomic_DNA"/>
</dbReference>
<dbReference type="PANTHER" id="PTHR11200">
    <property type="entry name" value="INOSITOL 5-PHOSPHATASE"/>
    <property type="match status" value="1"/>
</dbReference>
<dbReference type="SMART" id="SM00128">
    <property type="entry name" value="IPPc"/>
    <property type="match status" value="1"/>
</dbReference>
<organism evidence="11 12">
    <name type="scientific">Trematosphaeria pertusa</name>
    <dbReference type="NCBI Taxonomy" id="390896"/>
    <lineage>
        <taxon>Eukaryota</taxon>
        <taxon>Fungi</taxon>
        <taxon>Dikarya</taxon>
        <taxon>Ascomycota</taxon>
        <taxon>Pezizomycotina</taxon>
        <taxon>Dothideomycetes</taxon>
        <taxon>Pleosporomycetidae</taxon>
        <taxon>Pleosporales</taxon>
        <taxon>Massarineae</taxon>
        <taxon>Trematosphaeriaceae</taxon>
        <taxon>Trematosphaeria</taxon>
    </lineage>
</organism>
<evidence type="ECO:0000313" key="12">
    <source>
        <dbReference type="Proteomes" id="UP000800094"/>
    </source>
</evidence>
<evidence type="ECO:0000313" key="11">
    <source>
        <dbReference type="EMBL" id="KAF2242741.1"/>
    </source>
</evidence>
<dbReference type="InterPro" id="IPR036691">
    <property type="entry name" value="Endo/exonu/phosph_ase_sf"/>
</dbReference>
<dbReference type="GO" id="GO:0016020">
    <property type="term" value="C:membrane"/>
    <property type="evidence" value="ECO:0007669"/>
    <property type="project" value="TreeGrafter"/>
</dbReference>
<proteinExistence type="inferred from homology"/>
<dbReference type="SUPFAM" id="SSF56219">
    <property type="entry name" value="DNase I-like"/>
    <property type="match status" value="1"/>
</dbReference>
<dbReference type="RefSeq" id="XP_033677745.1">
    <property type="nucleotide sequence ID" value="XM_033819679.1"/>
</dbReference>
<feature type="region of interest" description="Disordered" evidence="9">
    <location>
        <begin position="961"/>
        <end position="980"/>
    </location>
</feature>
<comment type="similarity">
    <text evidence="3">In the central section; belongs to the inositol 1,4,5-trisphosphate 5-phosphatase family.</text>
</comment>
<dbReference type="Pfam" id="PF02383">
    <property type="entry name" value="Syja_N"/>
    <property type="match status" value="1"/>
</dbReference>
<dbReference type="GO" id="GO:0015031">
    <property type="term" value="P:protein transport"/>
    <property type="evidence" value="ECO:0007669"/>
    <property type="project" value="UniProtKB-KW"/>
</dbReference>
<evidence type="ECO:0000256" key="9">
    <source>
        <dbReference type="SAM" id="MobiDB-lite"/>
    </source>
</evidence>
<dbReference type="InterPro" id="IPR046985">
    <property type="entry name" value="IP5"/>
</dbReference>
<dbReference type="EC" id="3.1.3.36" evidence="4"/>
<keyword evidence="12" id="KW-1185">Reference proteome</keyword>
<dbReference type="InterPro" id="IPR002013">
    <property type="entry name" value="SAC_dom"/>
</dbReference>
<reference evidence="11" key="1">
    <citation type="journal article" date="2020" name="Stud. Mycol.">
        <title>101 Dothideomycetes genomes: a test case for predicting lifestyles and emergence of pathogens.</title>
        <authorList>
            <person name="Haridas S."/>
            <person name="Albert R."/>
            <person name="Binder M."/>
            <person name="Bloem J."/>
            <person name="Labutti K."/>
            <person name="Salamov A."/>
            <person name="Andreopoulos B."/>
            <person name="Baker S."/>
            <person name="Barry K."/>
            <person name="Bills G."/>
            <person name="Bluhm B."/>
            <person name="Cannon C."/>
            <person name="Castanera R."/>
            <person name="Culley D."/>
            <person name="Daum C."/>
            <person name="Ezra D."/>
            <person name="Gonzalez J."/>
            <person name="Henrissat B."/>
            <person name="Kuo A."/>
            <person name="Liang C."/>
            <person name="Lipzen A."/>
            <person name="Lutzoni F."/>
            <person name="Magnuson J."/>
            <person name="Mondo S."/>
            <person name="Nolan M."/>
            <person name="Ohm R."/>
            <person name="Pangilinan J."/>
            <person name="Park H.-J."/>
            <person name="Ramirez L."/>
            <person name="Alfaro M."/>
            <person name="Sun H."/>
            <person name="Tritt A."/>
            <person name="Yoshinaga Y."/>
            <person name="Zwiers L.-H."/>
            <person name="Turgeon B."/>
            <person name="Goodwin S."/>
            <person name="Spatafora J."/>
            <person name="Crous P."/>
            <person name="Grigoriev I."/>
        </authorList>
    </citation>
    <scope>NUCLEOTIDE SEQUENCE</scope>
    <source>
        <strain evidence="11">CBS 122368</strain>
    </source>
</reference>
<feature type="compositionally biased region" description="Polar residues" evidence="9">
    <location>
        <begin position="1102"/>
        <end position="1111"/>
    </location>
</feature>
<accession>A0A6A6HXI5</accession>
<keyword evidence="5" id="KW-0813">Transport</keyword>
<keyword evidence="8" id="KW-0653">Protein transport</keyword>
<evidence type="ECO:0000256" key="2">
    <source>
        <dbReference type="ARBA" id="ARBA00008943"/>
    </source>
</evidence>
<feature type="compositionally biased region" description="Low complexity" evidence="9">
    <location>
        <begin position="1223"/>
        <end position="1237"/>
    </location>
</feature>
<protein>
    <recommendedName>
        <fullName evidence="4">phosphoinositide 5-phosphatase</fullName>
        <ecNumber evidence="4">3.1.3.36</ecNumber>
    </recommendedName>
</protein>
<evidence type="ECO:0000256" key="8">
    <source>
        <dbReference type="ARBA" id="ARBA00022927"/>
    </source>
</evidence>
<evidence type="ECO:0000256" key="3">
    <source>
        <dbReference type="ARBA" id="ARBA00009678"/>
    </source>
</evidence>
<feature type="compositionally biased region" description="Polar residues" evidence="9">
    <location>
        <begin position="1046"/>
        <end position="1067"/>
    </location>
</feature>
<feature type="compositionally biased region" description="Polar residues" evidence="9">
    <location>
        <begin position="1080"/>
        <end position="1089"/>
    </location>
</feature>
<dbReference type="GO" id="GO:0043813">
    <property type="term" value="F:phosphatidylinositol-3,5-bisphosphate 5-phosphatase activity"/>
    <property type="evidence" value="ECO:0007669"/>
    <property type="project" value="TreeGrafter"/>
</dbReference>
<evidence type="ECO:0000256" key="6">
    <source>
        <dbReference type="ARBA" id="ARBA00022490"/>
    </source>
</evidence>
<feature type="compositionally biased region" description="Basic and acidic residues" evidence="9">
    <location>
        <begin position="1171"/>
        <end position="1180"/>
    </location>
</feature>
<dbReference type="GO" id="GO:0005737">
    <property type="term" value="C:cytoplasm"/>
    <property type="evidence" value="ECO:0007669"/>
    <property type="project" value="UniProtKB-SubCell"/>
</dbReference>
<feature type="region of interest" description="Disordered" evidence="9">
    <location>
        <begin position="988"/>
        <end position="1260"/>
    </location>
</feature>
<dbReference type="PANTHER" id="PTHR11200:SF257">
    <property type="entry name" value="PHOSPHOINOSITIDE 5-PHOSPHATASE"/>
    <property type="match status" value="1"/>
</dbReference>
<gene>
    <name evidence="11" type="ORF">BU26DRAFT_131974</name>
</gene>
<evidence type="ECO:0000256" key="4">
    <source>
        <dbReference type="ARBA" id="ARBA00013044"/>
    </source>
</evidence>
<dbReference type="InterPro" id="IPR000300">
    <property type="entry name" value="IPPc"/>
</dbReference>
<evidence type="ECO:0000259" key="10">
    <source>
        <dbReference type="PROSITE" id="PS50275"/>
    </source>
</evidence>
<sequence>MSIRVLIKEFPHRAIALTTSSHALVLRHTSTSTDQSANYNASTTSLGSNGVGAARCMVEFNTVEEVDLSDYRALNMVNAHGTLGLITVNGDIFLVVVNGASKVATVRLGETVQRIHSVGFYCLNSSSYDSLLNDEVNPYPTDTIDDEGFEMGFGRGKGEGPLEHPCLALKKLLSSGTFYYSSDFDLTRRLQERSSDAATVSIDSLDAGFLWNSYMIQPLVDFRSRLAPREKQALDASGILTSAIRGFALTITVPSSSSPIRTPRSGLPSSMTLISRLSCRRAGTRFNARGIDDDGNVANFVETETIFWAPTGVCFSYTQVRGSVPVFWEQATGLLPGQQKITITRSPEATQPAFDKHFENLELSYGAIHVVNLLSNEKPNEIELTNRYRYHIRNSPLNVGDEKNSREHELIRLTEYDFHAETRGPGGYEMASMISQWIRESADGFAYYLSEEVEEHAKSNGQDYVMRRPATILQQEGVFRTNCLDCLDRTNLVQTIISRMALEIFLGHKAVGASQDFWVRHSSMWADNGDALSRIYAGTGALKSSFTRHGKMSLAGALADARKSATRMYINNFADKGRQNTIDMLLGRLMGQVPVHLYDPINDYVMTELSRRAAEFTQTEVIHILVGTFNLNGKTNGLHEDLSPWLCPNVDPSQQCPEIVAVGFQEIVELSPQQIMSTDPARRQMWEQAVRNCLNENAAKHGKEDYVLLRGGQLVGASLSVFVRANSLKFIKNVEGSLKKTGMSGIAGNKGAVAIRMEYANTSICFVTAHLAAGFANYEERNRDYKTISHGLRFQRNRSIEDHDTVIWLGDFNYRIGLSNEKVQKLCHVVDLETLYENDQLNVQMVAGLTFPYYSEARITFLPTYKYDIGTDTYDTSEKARIPAWCDRVLRKGDNIRQINYDAAPLRFSDHRPVYATFQCLVSKVDEKKKDQLSEDLYHQRRAIVGDTRATGIMEDTDDEDLLGYDSIEPGLPPASSDRRKWWLDNGLPARSRAQPPSNDHFPNPKRPSNPFTPSPEPDWVEVKRMGSRAEPPPARGTARAHTVDFNGTSTPNSLSGSTTNLNQMKPNSMARKLIAPPFNLSNPSTTPIPNVDGAIDALKRTPSNTSTHSLPNYLPHRGPPTQQAHPPPPSNLAREISRKPAPPVPTKKPSLLGTAVSPSPASTPSPPSQRHREDLHVDARPQPPPPRRSMAPPKTERKPVAPASLIDTSEDKPPLPPRTGTGLSAASNGSAAGRGRSLMDEEPEDMESLRGWEVLRPVR</sequence>
<keyword evidence="6" id="KW-0963">Cytoplasm</keyword>
<dbReference type="Proteomes" id="UP000800094">
    <property type="component" value="Unassembled WGS sequence"/>
</dbReference>
<dbReference type="OrthoDB" id="405996at2759"/>
<comment type="subcellular location">
    <subcellularLocation>
        <location evidence="1">Cytoplasm</location>
    </subcellularLocation>
</comment>
<evidence type="ECO:0000256" key="7">
    <source>
        <dbReference type="ARBA" id="ARBA00022801"/>
    </source>
</evidence>
<dbReference type="GeneID" id="54573009"/>